<dbReference type="Pfam" id="PF01381">
    <property type="entry name" value="HTH_3"/>
    <property type="match status" value="1"/>
</dbReference>
<dbReference type="Proteomes" id="UP000612893">
    <property type="component" value="Unassembled WGS sequence"/>
</dbReference>
<evidence type="ECO:0000259" key="1">
    <source>
        <dbReference type="PROSITE" id="PS50943"/>
    </source>
</evidence>
<gene>
    <name evidence="2" type="ORF">JF922_08830</name>
</gene>
<sequence>MNNQLRGMRKRRLLSQEELAESTGVSVVTARRWEAGQHPQPQHLRRLCEVLDATSEELGFGPPAARELVEDELPEPAEMEAAVFRLRRSYSTMPPAELLERIEERRGQLRRLLASEHRPSRRRDLLGTAAWLTLLRANVLPDLRRWEAGESAVLAARAMAQEIGHGEVEAWSWEIAA</sequence>
<dbReference type="AlphaFoldDB" id="A0A934N910"/>
<proteinExistence type="predicted"/>
<dbReference type="PROSITE" id="PS50943">
    <property type="entry name" value="HTH_CROC1"/>
    <property type="match status" value="1"/>
</dbReference>
<dbReference type="SMART" id="SM00530">
    <property type="entry name" value="HTH_XRE"/>
    <property type="match status" value="1"/>
</dbReference>
<dbReference type="CDD" id="cd00093">
    <property type="entry name" value="HTH_XRE"/>
    <property type="match status" value="1"/>
</dbReference>
<organism evidence="2 3">
    <name type="scientific">Candidatus Nephthysia bennettiae</name>
    <dbReference type="NCBI Taxonomy" id="3127016"/>
    <lineage>
        <taxon>Bacteria</taxon>
        <taxon>Bacillati</taxon>
        <taxon>Candidatus Dormiibacterota</taxon>
        <taxon>Candidatus Dormibacteria</taxon>
        <taxon>Candidatus Dormibacterales</taxon>
        <taxon>Candidatus Dormibacteraceae</taxon>
        <taxon>Candidatus Nephthysia</taxon>
    </lineage>
</organism>
<dbReference type="RefSeq" id="WP_338200968.1">
    <property type="nucleotide sequence ID" value="NZ_JAEKNR010000098.1"/>
</dbReference>
<comment type="caution">
    <text evidence="2">The sequence shown here is derived from an EMBL/GenBank/DDBJ whole genome shotgun (WGS) entry which is preliminary data.</text>
</comment>
<protein>
    <submittedName>
        <fullName evidence="2">Helix-turn-helix transcriptional regulator</fullName>
    </submittedName>
</protein>
<accession>A0A934N910</accession>
<dbReference type="Gene3D" id="1.10.260.40">
    <property type="entry name" value="lambda repressor-like DNA-binding domains"/>
    <property type="match status" value="1"/>
</dbReference>
<dbReference type="EMBL" id="JAEKNR010000098">
    <property type="protein sequence ID" value="MBJ7598174.1"/>
    <property type="molecule type" value="Genomic_DNA"/>
</dbReference>
<feature type="domain" description="HTH cro/C1-type" evidence="1">
    <location>
        <begin position="5"/>
        <end position="58"/>
    </location>
</feature>
<evidence type="ECO:0000313" key="2">
    <source>
        <dbReference type="EMBL" id="MBJ7598174.1"/>
    </source>
</evidence>
<keyword evidence="3" id="KW-1185">Reference proteome</keyword>
<name>A0A934N910_9BACT</name>
<dbReference type="InterPro" id="IPR001387">
    <property type="entry name" value="Cro/C1-type_HTH"/>
</dbReference>
<reference evidence="2" key="1">
    <citation type="submission" date="2020-10" db="EMBL/GenBank/DDBJ databases">
        <title>Ca. Dormibacterota MAGs.</title>
        <authorList>
            <person name="Montgomery K."/>
        </authorList>
    </citation>
    <scope>NUCLEOTIDE SEQUENCE [LARGE SCALE GENOMIC DNA]</scope>
    <source>
        <strain evidence="2">SC8812_S17_10</strain>
    </source>
</reference>
<evidence type="ECO:0000313" key="3">
    <source>
        <dbReference type="Proteomes" id="UP000612893"/>
    </source>
</evidence>
<dbReference type="InterPro" id="IPR010982">
    <property type="entry name" value="Lambda_DNA-bd_dom_sf"/>
</dbReference>
<dbReference type="SUPFAM" id="SSF47413">
    <property type="entry name" value="lambda repressor-like DNA-binding domains"/>
    <property type="match status" value="1"/>
</dbReference>